<accession>A0A8J6JGS1</accession>
<name>A0A8J6JGS1_9FIRM</name>
<protein>
    <recommendedName>
        <fullName evidence="5">DUF3298 domain-containing protein</fullName>
    </recommendedName>
</protein>
<feature type="signal peptide" evidence="2">
    <location>
        <begin position="1"/>
        <end position="23"/>
    </location>
</feature>
<keyword evidence="2" id="KW-0732">Signal</keyword>
<dbReference type="Proteomes" id="UP000661435">
    <property type="component" value="Unassembled WGS sequence"/>
</dbReference>
<dbReference type="Gene3D" id="3.30.565.40">
    <property type="entry name" value="Fervidobacterium nodosum Rt17-B1 like"/>
    <property type="match status" value="1"/>
</dbReference>
<organism evidence="3 4">
    <name type="scientific">Lawsonibacter hominis</name>
    <dbReference type="NCBI Taxonomy" id="2763053"/>
    <lineage>
        <taxon>Bacteria</taxon>
        <taxon>Bacillati</taxon>
        <taxon>Bacillota</taxon>
        <taxon>Clostridia</taxon>
        <taxon>Eubacteriales</taxon>
        <taxon>Oscillospiraceae</taxon>
        <taxon>Lawsonibacter</taxon>
    </lineage>
</organism>
<dbReference type="EMBL" id="JACOPP010000030">
    <property type="protein sequence ID" value="MBC5734949.1"/>
    <property type="molecule type" value="Genomic_DNA"/>
</dbReference>
<evidence type="ECO:0008006" key="5">
    <source>
        <dbReference type="Google" id="ProtNLM"/>
    </source>
</evidence>
<evidence type="ECO:0000313" key="4">
    <source>
        <dbReference type="Proteomes" id="UP000661435"/>
    </source>
</evidence>
<gene>
    <name evidence="3" type="ORF">H8S57_14615</name>
</gene>
<comment type="caution">
    <text evidence="3">The sequence shown here is derived from an EMBL/GenBank/DDBJ whole genome shotgun (WGS) entry which is preliminary data.</text>
</comment>
<sequence length="275" mass="29648">MKRNKLFPAALALSLAFALTCCAKPAPAPVDTAAPTPAATATPAPEATPTPTPVPAEPPVWGEQAFRRTFTAGDGTQVMSVSYTLPMVQNTDACPAGTAINAWYQTEGHNRLMEAEEQYEMVVADYDVSTDAGLPFTATVQEMTSRVTYEDEAVISVAREWYLNSGGAYPTVFRLSEQFDAQTGSQLGFADFFSDTDAALERIVSAFLAQGEISRAISSGALSEEQVRLSFQPEHFYLTEEGYTFWLQGGDLPALHSPVEAAIPYDQLEDVSAHG</sequence>
<feature type="region of interest" description="Disordered" evidence="1">
    <location>
        <begin position="33"/>
        <end position="59"/>
    </location>
</feature>
<proteinExistence type="predicted"/>
<keyword evidence="4" id="KW-1185">Reference proteome</keyword>
<reference evidence="3" key="1">
    <citation type="submission" date="2020-08" db="EMBL/GenBank/DDBJ databases">
        <title>Genome public.</title>
        <authorList>
            <person name="Liu C."/>
            <person name="Sun Q."/>
        </authorList>
    </citation>
    <scope>NUCLEOTIDE SEQUENCE</scope>
    <source>
        <strain evidence="3">NSJ-51</strain>
    </source>
</reference>
<dbReference type="AlphaFoldDB" id="A0A8J6JGS1"/>
<feature type="chain" id="PRO_5039279123" description="DUF3298 domain-containing protein" evidence="2">
    <location>
        <begin position="24"/>
        <end position="275"/>
    </location>
</feature>
<evidence type="ECO:0000313" key="3">
    <source>
        <dbReference type="EMBL" id="MBC5734949.1"/>
    </source>
</evidence>
<feature type="compositionally biased region" description="Low complexity" evidence="1">
    <location>
        <begin position="33"/>
        <end position="45"/>
    </location>
</feature>
<feature type="compositionally biased region" description="Pro residues" evidence="1">
    <location>
        <begin position="46"/>
        <end position="58"/>
    </location>
</feature>
<dbReference type="RefSeq" id="WP_186908768.1">
    <property type="nucleotide sequence ID" value="NZ_JACOPP010000030.1"/>
</dbReference>
<evidence type="ECO:0000256" key="2">
    <source>
        <dbReference type="SAM" id="SignalP"/>
    </source>
</evidence>
<evidence type="ECO:0000256" key="1">
    <source>
        <dbReference type="SAM" id="MobiDB-lite"/>
    </source>
</evidence>